<dbReference type="SUPFAM" id="SSF56601">
    <property type="entry name" value="beta-lactamase/transpeptidase-like"/>
    <property type="match status" value="1"/>
</dbReference>
<comment type="similarity">
    <text evidence="1">Belongs to the beta-lactamase family.</text>
</comment>
<reference evidence="3 4" key="1">
    <citation type="journal article" date="2015" name="Genome Announc.">
        <title>Draft Genome Sequences of Marine Isolates of Thalassomonas viridans and Thalassomonas actiniarum.</title>
        <authorList>
            <person name="Olonade I."/>
            <person name="van Zyl L.J."/>
            <person name="Trindade M."/>
        </authorList>
    </citation>
    <scope>NUCLEOTIDE SEQUENCE [LARGE SCALE GENOMIC DNA]</scope>
    <source>
        <strain evidence="3 4">A5K-106</strain>
    </source>
</reference>
<evidence type="ECO:0000256" key="1">
    <source>
        <dbReference type="ARBA" id="ARBA00038473"/>
    </source>
</evidence>
<accession>A0AAE9YPL8</accession>
<evidence type="ECO:0000259" key="2">
    <source>
        <dbReference type="Pfam" id="PF00144"/>
    </source>
</evidence>
<dbReference type="Pfam" id="PF00144">
    <property type="entry name" value="Beta-lactamase"/>
    <property type="match status" value="1"/>
</dbReference>
<dbReference type="PANTHER" id="PTHR22935">
    <property type="entry name" value="PENICILLIN-BINDING PROTEIN"/>
    <property type="match status" value="1"/>
</dbReference>
<reference evidence="3 4" key="2">
    <citation type="journal article" date="2022" name="Mar. Drugs">
        <title>Bioassay-Guided Fractionation Leads to the Detection of Cholic Acid Generated by the Rare Thalassomonas sp.</title>
        <authorList>
            <person name="Pheiffer F."/>
            <person name="Schneider Y.K."/>
            <person name="Hansen E.H."/>
            <person name="Andersen J.H."/>
            <person name="Isaksson J."/>
            <person name="Busche T."/>
            <person name="R C."/>
            <person name="Kalinowski J."/>
            <person name="Zyl L.V."/>
            <person name="Trindade M."/>
        </authorList>
    </citation>
    <scope>NUCLEOTIDE SEQUENCE [LARGE SCALE GENOMIC DNA]</scope>
    <source>
        <strain evidence="3 4">A5K-106</strain>
    </source>
</reference>
<evidence type="ECO:0000313" key="4">
    <source>
        <dbReference type="Proteomes" id="UP000032568"/>
    </source>
</evidence>
<gene>
    <name evidence="3" type="ORF">SG35_021765</name>
</gene>
<protein>
    <submittedName>
        <fullName evidence="3">Beta-lactamase family protein</fullName>
    </submittedName>
</protein>
<dbReference type="RefSeq" id="WP_053043477.1">
    <property type="nucleotide sequence ID" value="NZ_CP059735.1"/>
</dbReference>
<dbReference type="PANTHER" id="PTHR22935:SF95">
    <property type="entry name" value="BETA-LACTAMASE-LIKE 1-RELATED"/>
    <property type="match status" value="1"/>
</dbReference>
<dbReference type="EMBL" id="CP059735">
    <property type="protein sequence ID" value="WDD97893.1"/>
    <property type="molecule type" value="Genomic_DNA"/>
</dbReference>
<dbReference type="Proteomes" id="UP000032568">
    <property type="component" value="Chromosome"/>
</dbReference>
<feature type="domain" description="Beta-lactamase-related" evidence="2">
    <location>
        <begin position="14"/>
        <end position="115"/>
    </location>
</feature>
<dbReference type="InterPro" id="IPR051478">
    <property type="entry name" value="Beta-lactamase-like_AB/R"/>
</dbReference>
<keyword evidence="4" id="KW-1185">Reference proteome</keyword>
<sequence length="149" mass="16755">METNKYENLALSGKYITLRHLATHTSGLPKDLAYSDDDAKKGLMIERMSNYSKDKFFNALGKPDLLSVSGEQYQYSNAGTKLVAYILEFVYDKTFESFISEAITSKSGEENTKFQRIDRGLDDVVVGTNQFGAQMPLLSPYSWAEGDEH</sequence>
<organism evidence="3 4">
    <name type="scientific">Thalassomonas actiniarum</name>
    <dbReference type="NCBI Taxonomy" id="485447"/>
    <lineage>
        <taxon>Bacteria</taxon>
        <taxon>Pseudomonadati</taxon>
        <taxon>Pseudomonadota</taxon>
        <taxon>Gammaproteobacteria</taxon>
        <taxon>Alteromonadales</taxon>
        <taxon>Colwelliaceae</taxon>
        <taxon>Thalassomonas</taxon>
    </lineage>
</organism>
<dbReference type="AlphaFoldDB" id="A0AAE9YPL8"/>
<dbReference type="InterPro" id="IPR001466">
    <property type="entry name" value="Beta-lactam-related"/>
</dbReference>
<name>A0AAE9YPL8_9GAMM</name>
<evidence type="ECO:0000313" key="3">
    <source>
        <dbReference type="EMBL" id="WDD97893.1"/>
    </source>
</evidence>
<dbReference type="Gene3D" id="3.40.710.10">
    <property type="entry name" value="DD-peptidase/beta-lactamase superfamily"/>
    <property type="match status" value="1"/>
</dbReference>
<dbReference type="KEGG" id="tact:SG35_021765"/>
<dbReference type="InterPro" id="IPR012338">
    <property type="entry name" value="Beta-lactam/transpept-like"/>
</dbReference>
<proteinExistence type="inferred from homology"/>